<gene>
    <name evidence="1" type="ORF">BC961_1517</name>
</gene>
<dbReference type="Pfam" id="PF19652">
    <property type="entry name" value="DUF6155"/>
    <property type="match status" value="1"/>
</dbReference>
<comment type="caution">
    <text evidence="1">The sequence shown here is derived from an EMBL/GenBank/DDBJ whole genome shotgun (WGS) entry which is preliminary data.</text>
</comment>
<organism evidence="1 2">
    <name type="scientific">Flavobacterium weaverense</name>
    <dbReference type="NCBI Taxonomy" id="271156"/>
    <lineage>
        <taxon>Bacteria</taxon>
        <taxon>Pseudomonadati</taxon>
        <taxon>Bacteroidota</taxon>
        <taxon>Flavobacteriia</taxon>
        <taxon>Flavobacteriales</taxon>
        <taxon>Flavobacteriaceae</taxon>
        <taxon>Flavobacterium</taxon>
    </lineage>
</organism>
<evidence type="ECO:0000313" key="2">
    <source>
        <dbReference type="Proteomes" id="UP000280368"/>
    </source>
</evidence>
<name>A0A3L9ZU08_9FLAO</name>
<protein>
    <submittedName>
        <fullName evidence="1">Uncharacterized protein</fullName>
    </submittedName>
</protein>
<dbReference type="EMBL" id="REFH01000009">
    <property type="protein sequence ID" value="RMA75820.1"/>
    <property type="molecule type" value="Genomic_DNA"/>
</dbReference>
<dbReference type="OrthoDB" id="979203at2"/>
<sequence length="175" mass="20823">MSKRDLKKYLAELNKEQLEEQIIELYEKFSPVKVYYNFVFNPKEESLLQECKLKISHEYFPIKKSGRRSKPKMRRSVAQKYIKHFIVLGVDPFVIADVMLYNVEIAQTFSSENAVKQDLFFKSMFNSFEQAVIFLIANGILSEFKARILAIHNQTIVQKWYNEPEFNAIIERFEY</sequence>
<dbReference type="InterPro" id="IPR046153">
    <property type="entry name" value="DUF6155"/>
</dbReference>
<accession>A0A3L9ZU08</accession>
<reference evidence="1 2" key="1">
    <citation type="submission" date="2018-10" db="EMBL/GenBank/DDBJ databases">
        <title>Genomic Encyclopedia of Archaeal and Bacterial Type Strains, Phase II (KMG-II): from individual species to whole genera.</title>
        <authorList>
            <person name="Goeker M."/>
        </authorList>
    </citation>
    <scope>NUCLEOTIDE SEQUENCE [LARGE SCALE GENOMIC DNA]</scope>
    <source>
        <strain evidence="1 2">DSM 19727</strain>
    </source>
</reference>
<keyword evidence="2" id="KW-1185">Reference proteome</keyword>
<dbReference type="Proteomes" id="UP000280368">
    <property type="component" value="Unassembled WGS sequence"/>
</dbReference>
<dbReference type="RefSeq" id="WP_121925212.1">
    <property type="nucleotide sequence ID" value="NZ_CBCSGA010000008.1"/>
</dbReference>
<proteinExistence type="predicted"/>
<evidence type="ECO:0000313" key="1">
    <source>
        <dbReference type="EMBL" id="RMA75820.1"/>
    </source>
</evidence>
<dbReference type="AlphaFoldDB" id="A0A3L9ZU08"/>